<accession>A0A8S4SG53</accession>
<evidence type="ECO:0000256" key="1">
    <source>
        <dbReference type="ARBA" id="ARBA00004479"/>
    </source>
</evidence>
<dbReference type="Proteomes" id="UP000838756">
    <property type="component" value="Unassembled WGS sequence"/>
</dbReference>
<dbReference type="PANTHER" id="PTHR11337:SF8">
    <property type="entry name" value="VISGUN, ISOFORM E"/>
    <property type="match status" value="1"/>
</dbReference>
<dbReference type="AlphaFoldDB" id="A0A8S4SG53"/>
<keyword evidence="7" id="KW-0325">Glycoprotein</keyword>
<evidence type="ECO:0000256" key="4">
    <source>
        <dbReference type="ARBA" id="ARBA00022729"/>
    </source>
</evidence>
<dbReference type="InterPro" id="IPR007947">
    <property type="entry name" value="CD164_MGC24"/>
</dbReference>
<feature type="compositionally biased region" description="Polar residues" evidence="8">
    <location>
        <begin position="126"/>
        <end position="136"/>
    </location>
</feature>
<evidence type="ECO:0000313" key="11">
    <source>
        <dbReference type="EMBL" id="CAH2261679.1"/>
    </source>
</evidence>
<keyword evidence="6 9" id="KW-0472">Membrane</keyword>
<feature type="compositionally biased region" description="Low complexity" evidence="8">
    <location>
        <begin position="24"/>
        <end position="41"/>
    </location>
</feature>
<reference evidence="11" key="1">
    <citation type="submission" date="2022-03" db="EMBL/GenBank/DDBJ databases">
        <authorList>
            <person name="Lindestad O."/>
        </authorList>
    </citation>
    <scope>NUCLEOTIDE SEQUENCE</scope>
</reference>
<gene>
    <name evidence="11" type="primary">jg12223</name>
    <name evidence="11" type="ORF">PAEG_LOCUS23996</name>
</gene>
<feature type="compositionally biased region" description="Basic and acidic residues" evidence="8">
    <location>
        <begin position="140"/>
        <end position="165"/>
    </location>
</feature>
<keyword evidence="3 9" id="KW-0812">Transmembrane</keyword>
<evidence type="ECO:0000256" key="10">
    <source>
        <dbReference type="SAM" id="SignalP"/>
    </source>
</evidence>
<feature type="signal peptide" evidence="10">
    <location>
        <begin position="1"/>
        <end position="17"/>
    </location>
</feature>
<comment type="caution">
    <text evidence="11">The sequence shown here is derived from an EMBL/GenBank/DDBJ whole genome shotgun (WGS) entry which is preliminary data.</text>
</comment>
<feature type="region of interest" description="Disordered" evidence="8">
    <location>
        <begin position="22"/>
        <end position="187"/>
    </location>
</feature>
<dbReference type="EMBL" id="CAKXAJ010026201">
    <property type="protein sequence ID" value="CAH2261679.1"/>
    <property type="molecule type" value="Genomic_DNA"/>
</dbReference>
<evidence type="ECO:0000256" key="9">
    <source>
        <dbReference type="SAM" id="Phobius"/>
    </source>
</evidence>
<dbReference type="Pfam" id="PF05283">
    <property type="entry name" value="MGC-24"/>
    <property type="match status" value="1"/>
</dbReference>
<proteinExistence type="inferred from homology"/>
<feature type="compositionally biased region" description="Polar residues" evidence="8">
    <location>
        <begin position="72"/>
        <end position="91"/>
    </location>
</feature>
<comment type="similarity">
    <text evidence="2">Belongs to the CD164 family.</text>
</comment>
<evidence type="ECO:0000313" key="12">
    <source>
        <dbReference type="Proteomes" id="UP000838756"/>
    </source>
</evidence>
<feature type="transmembrane region" description="Helical" evidence="9">
    <location>
        <begin position="197"/>
        <end position="218"/>
    </location>
</feature>
<name>A0A8S4SG53_9NEOP</name>
<keyword evidence="5 9" id="KW-1133">Transmembrane helix</keyword>
<keyword evidence="12" id="KW-1185">Reference proteome</keyword>
<evidence type="ECO:0000256" key="7">
    <source>
        <dbReference type="ARBA" id="ARBA00023180"/>
    </source>
</evidence>
<feature type="chain" id="PRO_5035940573" evidence="10">
    <location>
        <begin position="18"/>
        <end position="229"/>
    </location>
</feature>
<evidence type="ECO:0000256" key="3">
    <source>
        <dbReference type="ARBA" id="ARBA00022692"/>
    </source>
</evidence>
<comment type="subcellular location">
    <subcellularLocation>
        <location evidence="1">Membrane</location>
        <topology evidence="1">Single-pass type I membrane protein</topology>
    </subcellularLocation>
</comment>
<keyword evidence="4 10" id="KW-0732">Signal</keyword>
<feature type="compositionally biased region" description="Polar residues" evidence="8">
    <location>
        <begin position="48"/>
        <end position="62"/>
    </location>
</feature>
<dbReference type="GO" id="GO:0016020">
    <property type="term" value="C:membrane"/>
    <property type="evidence" value="ECO:0007669"/>
    <property type="project" value="UniProtKB-SubCell"/>
</dbReference>
<sequence>MKKVIFLCLLSLSVCLSKPAENQAAPTLPPATAKAPNTTDPSHPAQVITETQPAPNKEQSPAISEPGKAAAASTNQNSPTTPKETAVSPTKETPVKESPKPTDDNKTQNKEEEKTEAPKPKEGITPTKTANETSVVPTEKASKTSTDKSDEGKAKEETKPAKDVTAKPTESPKTTEAPKSDKDAHIVQSGGFSGPSFIGGIILTLGLLAIGFMGFKYYKNQTERNYHTL</sequence>
<feature type="compositionally biased region" description="Basic and acidic residues" evidence="8">
    <location>
        <begin position="176"/>
        <end position="185"/>
    </location>
</feature>
<evidence type="ECO:0000256" key="2">
    <source>
        <dbReference type="ARBA" id="ARBA00005341"/>
    </source>
</evidence>
<evidence type="ECO:0000256" key="6">
    <source>
        <dbReference type="ARBA" id="ARBA00023136"/>
    </source>
</evidence>
<dbReference type="OrthoDB" id="6160056at2759"/>
<organism evidence="11 12">
    <name type="scientific">Pararge aegeria aegeria</name>
    <dbReference type="NCBI Taxonomy" id="348720"/>
    <lineage>
        <taxon>Eukaryota</taxon>
        <taxon>Metazoa</taxon>
        <taxon>Ecdysozoa</taxon>
        <taxon>Arthropoda</taxon>
        <taxon>Hexapoda</taxon>
        <taxon>Insecta</taxon>
        <taxon>Pterygota</taxon>
        <taxon>Neoptera</taxon>
        <taxon>Endopterygota</taxon>
        <taxon>Lepidoptera</taxon>
        <taxon>Glossata</taxon>
        <taxon>Ditrysia</taxon>
        <taxon>Papilionoidea</taxon>
        <taxon>Nymphalidae</taxon>
        <taxon>Satyrinae</taxon>
        <taxon>Satyrini</taxon>
        <taxon>Parargina</taxon>
        <taxon>Pararge</taxon>
    </lineage>
</organism>
<dbReference type="GO" id="GO:0031410">
    <property type="term" value="C:cytoplasmic vesicle"/>
    <property type="evidence" value="ECO:0007669"/>
    <property type="project" value="TreeGrafter"/>
</dbReference>
<protein>
    <submittedName>
        <fullName evidence="11">Jg12223 protein</fullName>
    </submittedName>
</protein>
<dbReference type="PANTHER" id="PTHR11337">
    <property type="entry name" value="MUCIN/PORIMIN"/>
    <property type="match status" value="1"/>
</dbReference>
<evidence type="ECO:0000256" key="5">
    <source>
        <dbReference type="ARBA" id="ARBA00022989"/>
    </source>
</evidence>
<feature type="compositionally biased region" description="Basic and acidic residues" evidence="8">
    <location>
        <begin position="93"/>
        <end position="122"/>
    </location>
</feature>
<evidence type="ECO:0000256" key="8">
    <source>
        <dbReference type="SAM" id="MobiDB-lite"/>
    </source>
</evidence>